<feature type="transmembrane region" description="Helical" evidence="11">
    <location>
        <begin position="147"/>
        <end position="168"/>
    </location>
</feature>
<evidence type="ECO:0000256" key="5">
    <source>
        <dbReference type="ARBA" id="ARBA00022989"/>
    </source>
</evidence>
<keyword evidence="3" id="KW-0589">Pheromone response</keyword>
<feature type="transmembrane region" description="Helical" evidence="11">
    <location>
        <begin position="35"/>
        <end position="57"/>
    </location>
</feature>
<comment type="subcellular location">
    <subcellularLocation>
        <location evidence="1">Membrane</location>
        <topology evidence="1">Multi-pass membrane protein</topology>
    </subcellularLocation>
</comment>
<feature type="region of interest" description="Disordered" evidence="10">
    <location>
        <begin position="396"/>
        <end position="415"/>
    </location>
</feature>
<keyword evidence="6" id="KW-0297">G-protein coupled receptor</keyword>
<dbReference type="GO" id="GO:0000750">
    <property type="term" value="P:pheromone-dependent signal transduction involved in conjugation with cellular fusion"/>
    <property type="evidence" value="ECO:0007669"/>
    <property type="project" value="TreeGrafter"/>
</dbReference>
<evidence type="ECO:0008006" key="14">
    <source>
        <dbReference type="Google" id="ProtNLM"/>
    </source>
</evidence>
<keyword evidence="9" id="KW-0807">Transducer</keyword>
<dbReference type="PANTHER" id="PTHR28097">
    <property type="entry name" value="PHEROMONE A FACTOR RECEPTOR"/>
    <property type="match status" value="1"/>
</dbReference>
<dbReference type="PRINTS" id="PR00899">
    <property type="entry name" value="GPCRSTE3"/>
</dbReference>
<protein>
    <recommendedName>
        <fullName evidence="14">Pheromone a factor receptor</fullName>
    </recommendedName>
</protein>
<evidence type="ECO:0000313" key="13">
    <source>
        <dbReference type="Proteomes" id="UP000191004"/>
    </source>
</evidence>
<reference evidence="12 13" key="1">
    <citation type="submission" date="2016-04" db="EMBL/GenBank/DDBJ databases">
        <title>Multiple horizontal gene transfer events from other fungi enriched the ability of the initially mycotrophic fungus Trichoderma (Ascomycota) to feed on dead plant biomass.</title>
        <authorList>
            <person name="Atanasova L."/>
            <person name="Chenthamara K."/>
            <person name="Zhang J."/>
            <person name="Grujic M."/>
            <person name="Henrissat B."/>
            <person name="Kuo A."/>
            <person name="Aertz A."/>
            <person name="Salamov A."/>
            <person name="Lipzen A."/>
            <person name="Labutti K."/>
            <person name="Barry K."/>
            <person name="Miao Y."/>
            <person name="Rahimi M.J."/>
            <person name="Shen Q."/>
            <person name="Grigoriev I.V."/>
            <person name="Kubicek C.P."/>
            <person name="Druzhinina I.S."/>
        </authorList>
    </citation>
    <scope>NUCLEOTIDE SEQUENCE [LARGE SCALE GENOMIC DNA]</scope>
    <source>
        <strain evidence="12 13">NJAU 4742</strain>
    </source>
</reference>
<feature type="compositionally biased region" description="Polar residues" evidence="10">
    <location>
        <begin position="396"/>
        <end position="412"/>
    </location>
</feature>
<dbReference type="InterPro" id="IPR001499">
    <property type="entry name" value="GPCR_STE3"/>
</dbReference>
<feature type="transmembrane region" description="Helical" evidence="11">
    <location>
        <begin position="301"/>
        <end position="325"/>
    </location>
</feature>
<sequence>MSTTIPLYPITPDFSIFMLGPPPTIYTTPSLTVNLVCRIFFGILANLICLIPLQLLYRNGEFAAVVFILNMELENLRNIVNALIWRNDDVESWWPGYGLCDVDGHLHNFCISLYATCLLAIMRNLAIQVGSLRANPPSRREKRRRNIIQALIIFPLPLVQVAWTYPLAQQRYYVGTLVGCFWPNASAWPTIVFEILPQAVVSVVTAGYAIFIYIRFRQITKSTQSALSSNPLAHVRNQRARRRLYLMVISILIPFLPVILALAAINIVNTLPLEPFDFKAIHSNDRSVPWNTIMYLPSSQIGWMFMNICYVPIVTAIPVFIFFGMTKDAMNCYRVILLYLGLGKVFPSLYEEYNPDSRVLASMSNGCSNSNTASTRSSKKNPTSSGVLSNILSNQTTSSTHQQPLPTTSLPIHNQDVPIQLPQPNPFLFRTRLNFSLPFSLSLFKAPETKTSSTPLESLSYQPTHQSTWSDEEAKLFVPSSASASGQAASDDNSKNENDDLTITALPPVLVLDSTLNRSNSERKH</sequence>
<keyword evidence="5 11" id="KW-1133">Transmembrane helix</keyword>
<evidence type="ECO:0000256" key="3">
    <source>
        <dbReference type="ARBA" id="ARBA00022507"/>
    </source>
</evidence>
<comment type="similarity">
    <text evidence="2">Belongs to the G-protein coupled receptor 4 family.</text>
</comment>
<dbReference type="Proteomes" id="UP000191004">
    <property type="component" value="Unassembled WGS sequence"/>
</dbReference>
<dbReference type="PANTHER" id="PTHR28097:SF1">
    <property type="entry name" value="PHEROMONE A FACTOR RECEPTOR"/>
    <property type="match status" value="1"/>
</dbReference>
<keyword evidence="8" id="KW-0675">Receptor</keyword>
<evidence type="ECO:0000256" key="9">
    <source>
        <dbReference type="ARBA" id="ARBA00023224"/>
    </source>
</evidence>
<evidence type="ECO:0000256" key="2">
    <source>
        <dbReference type="ARBA" id="ARBA00011085"/>
    </source>
</evidence>
<keyword evidence="13" id="KW-1185">Reference proteome</keyword>
<evidence type="ECO:0000256" key="8">
    <source>
        <dbReference type="ARBA" id="ARBA00023170"/>
    </source>
</evidence>
<evidence type="ECO:0000256" key="7">
    <source>
        <dbReference type="ARBA" id="ARBA00023136"/>
    </source>
</evidence>
<proteinExistence type="inferred from homology"/>
<dbReference type="Pfam" id="PF02076">
    <property type="entry name" value="STE3"/>
    <property type="match status" value="1"/>
</dbReference>
<evidence type="ECO:0000313" key="12">
    <source>
        <dbReference type="EMBL" id="OPB39349.1"/>
    </source>
</evidence>
<evidence type="ECO:0000256" key="10">
    <source>
        <dbReference type="SAM" id="MobiDB-lite"/>
    </source>
</evidence>
<organism evidence="12 13">
    <name type="scientific">Trichoderma guizhouense</name>
    <dbReference type="NCBI Taxonomy" id="1491466"/>
    <lineage>
        <taxon>Eukaryota</taxon>
        <taxon>Fungi</taxon>
        <taxon>Dikarya</taxon>
        <taxon>Ascomycota</taxon>
        <taxon>Pezizomycotina</taxon>
        <taxon>Sordariomycetes</taxon>
        <taxon>Hypocreomycetidae</taxon>
        <taxon>Hypocreales</taxon>
        <taxon>Hypocreaceae</taxon>
        <taxon>Trichoderma</taxon>
    </lineage>
</organism>
<evidence type="ECO:0000256" key="6">
    <source>
        <dbReference type="ARBA" id="ARBA00023040"/>
    </source>
</evidence>
<feature type="compositionally biased region" description="Low complexity" evidence="10">
    <location>
        <begin position="480"/>
        <end position="490"/>
    </location>
</feature>
<name>A0A1T3CE45_9HYPO</name>
<feature type="region of interest" description="Disordered" evidence="10">
    <location>
        <begin position="470"/>
        <end position="504"/>
    </location>
</feature>
<evidence type="ECO:0000256" key="4">
    <source>
        <dbReference type="ARBA" id="ARBA00022692"/>
    </source>
</evidence>
<keyword evidence="7 11" id="KW-0472">Membrane</keyword>
<feature type="transmembrane region" description="Helical" evidence="11">
    <location>
        <begin position="188"/>
        <end position="214"/>
    </location>
</feature>
<dbReference type="AlphaFoldDB" id="A0A1T3CE45"/>
<comment type="caution">
    <text evidence="12">The sequence shown here is derived from an EMBL/GenBank/DDBJ whole genome shotgun (WGS) entry which is preliminary data.</text>
</comment>
<feature type="transmembrane region" description="Helical" evidence="11">
    <location>
        <begin position="244"/>
        <end position="268"/>
    </location>
</feature>
<accession>A0A1T3CE45</accession>
<gene>
    <name evidence="12" type="ORF">A0O28_0050550</name>
</gene>
<evidence type="ECO:0000256" key="1">
    <source>
        <dbReference type="ARBA" id="ARBA00004141"/>
    </source>
</evidence>
<dbReference type="OrthoDB" id="2874149at2759"/>
<keyword evidence="4 11" id="KW-0812">Transmembrane</keyword>
<feature type="transmembrane region" description="Helical" evidence="11">
    <location>
        <begin position="106"/>
        <end position="126"/>
    </location>
</feature>
<dbReference type="CDD" id="cd14966">
    <property type="entry name" value="7tmD_STE3"/>
    <property type="match status" value="1"/>
</dbReference>
<dbReference type="GO" id="GO:0005886">
    <property type="term" value="C:plasma membrane"/>
    <property type="evidence" value="ECO:0007669"/>
    <property type="project" value="TreeGrafter"/>
</dbReference>
<evidence type="ECO:0000256" key="11">
    <source>
        <dbReference type="SAM" id="Phobius"/>
    </source>
</evidence>
<dbReference type="EMBL" id="LVVK01000019">
    <property type="protein sequence ID" value="OPB39349.1"/>
    <property type="molecule type" value="Genomic_DNA"/>
</dbReference>
<dbReference type="GO" id="GO:0004932">
    <property type="term" value="F:mating-type factor pheromone receptor activity"/>
    <property type="evidence" value="ECO:0007669"/>
    <property type="project" value="InterPro"/>
</dbReference>
<feature type="region of interest" description="Disordered" evidence="10">
    <location>
        <begin position="370"/>
        <end position="390"/>
    </location>
</feature>